<protein>
    <recommendedName>
        <fullName evidence="3">Pilus assembly protein TadZ N-terminal domain-containing protein</fullName>
    </recommendedName>
</protein>
<dbReference type="RefSeq" id="WP_114333122.1">
    <property type="nucleotide sequence ID" value="NZ_QMDL01000001.1"/>
</dbReference>
<dbReference type="OrthoDB" id="5813333at2"/>
<accession>A0A3M2RJW0</accession>
<dbReference type="Gene3D" id="3.40.50.300">
    <property type="entry name" value="P-loop containing nucleotide triphosphate hydrolases"/>
    <property type="match status" value="1"/>
</dbReference>
<name>A0A3M2RJW0_9GAMM</name>
<dbReference type="Gene3D" id="3.40.50.2300">
    <property type="match status" value="1"/>
</dbReference>
<dbReference type="InterPro" id="IPR027417">
    <property type="entry name" value="P-loop_NTPase"/>
</dbReference>
<gene>
    <name evidence="1" type="ORF">DOQ08_00286</name>
</gene>
<proteinExistence type="predicted"/>
<dbReference type="Proteomes" id="UP000265903">
    <property type="component" value="Unassembled WGS sequence"/>
</dbReference>
<dbReference type="EMBL" id="QMDL01000001">
    <property type="protein sequence ID" value="RMJ05616.1"/>
    <property type="molecule type" value="Genomic_DNA"/>
</dbReference>
<sequence>MSETLVCIAEEVGIRAWLERVLGDTWSLEFVSSGDLSRVNRLVQASQAKVVVAAVNETEQGRSAKLFSAILASNPGVCLVAVAQHISQELLLEVMRAGARDCLITGVDGDRASDRILALSQLSAVDSVSKPERVSGSLTLVLGAASVVDTRFFAQNLACELSHQQSKGSVLAIDTMATENRSFYLDSLNRLSLNDLVNRTDAIDQAFVNTALEEYSPGLRLLSGNIMAETLTGDDAADLFIAISRLAELFDHMVIRVVEHQAKAWLKILGSDITKLVILSHPVVDQIQYTEAMIQQSRKWLGQNCKSLVVIDGYRKGATLKLEDIEKNIGLEASLRLPVEWLNRLDSINAGVPLGALPRSSAYQKRLVDFVHNHYGESPSSKGPFAFFKKR</sequence>
<evidence type="ECO:0000313" key="1">
    <source>
        <dbReference type="EMBL" id="RMJ05616.1"/>
    </source>
</evidence>
<reference evidence="1 2" key="1">
    <citation type="submission" date="2018-08" db="EMBL/GenBank/DDBJ databases">
        <title>Whole Genome Sequence of the Moderate Halophilic Marine Bacterium Marinobacter litoralis Sw-45.</title>
        <authorList>
            <person name="Musa H."/>
        </authorList>
    </citation>
    <scope>NUCLEOTIDE SEQUENCE [LARGE SCALE GENOMIC DNA]</scope>
    <source>
        <strain evidence="1 2">Sw-45</strain>
    </source>
</reference>
<evidence type="ECO:0000313" key="2">
    <source>
        <dbReference type="Proteomes" id="UP000265903"/>
    </source>
</evidence>
<dbReference type="AlphaFoldDB" id="A0A3M2RJW0"/>
<evidence type="ECO:0008006" key="3">
    <source>
        <dbReference type="Google" id="ProtNLM"/>
    </source>
</evidence>
<comment type="caution">
    <text evidence="1">The sequence shown here is derived from an EMBL/GenBank/DDBJ whole genome shotgun (WGS) entry which is preliminary data.</text>
</comment>
<organism evidence="1 2">
    <name type="scientific">Marinobacter litoralis</name>
    <dbReference type="NCBI Taxonomy" id="187981"/>
    <lineage>
        <taxon>Bacteria</taxon>
        <taxon>Pseudomonadati</taxon>
        <taxon>Pseudomonadota</taxon>
        <taxon>Gammaproteobacteria</taxon>
        <taxon>Pseudomonadales</taxon>
        <taxon>Marinobacteraceae</taxon>
        <taxon>Marinobacter</taxon>
    </lineage>
</organism>
<keyword evidence="2" id="KW-1185">Reference proteome</keyword>